<dbReference type="GO" id="GO:0004672">
    <property type="term" value="F:protein kinase activity"/>
    <property type="evidence" value="ECO:0007669"/>
    <property type="project" value="InterPro"/>
</dbReference>
<dbReference type="PROSITE" id="PS50011">
    <property type="entry name" value="PROTEIN_KINASE_DOM"/>
    <property type="match status" value="1"/>
</dbReference>
<accession>K3ZHC4</accession>
<evidence type="ECO:0000256" key="3">
    <source>
        <dbReference type="ARBA" id="ARBA00022614"/>
    </source>
</evidence>
<evidence type="ECO:0000256" key="6">
    <source>
        <dbReference type="ARBA" id="ARBA00022737"/>
    </source>
</evidence>
<feature type="region of interest" description="Disordered" evidence="11">
    <location>
        <begin position="822"/>
        <end position="847"/>
    </location>
</feature>
<keyword evidence="7" id="KW-1133">Transmembrane helix</keyword>
<comment type="catalytic activity">
    <reaction evidence="9">
        <text>L-threonyl-[protein] + ATP = O-phospho-L-threonyl-[protein] + ADP + H(+)</text>
        <dbReference type="Rhea" id="RHEA:46608"/>
        <dbReference type="Rhea" id="RHEA-COMP:11060"/>
        <dbReference type="Rhea" id="RHEA-COMP:11605"/>
        <dbReference type="ChEBI" id="CHEBI:15378"/>
        <dbReference type="ChEBI" id="CHEBI:30013"/>
        <dbReference type="ChEBI" id="CHEBI:30616"/>
        <dbReference type="ChEBI" id="CHEBI:61977"/>
        <dbReference type="ChEBI" id="CHEBI:456216"/>
        <dbReference type="EC" id="2.7.11.1"/>
    </reaction>
</comment>
<evidence type="ECO:0000313" key="14">
    <source>
        <dbReference type="Proteomes" id="UP000004995"/>
    </source>
</evidence>
<dbReference type="eggNOG" id="ENOG502QQCZ">
    <property type="taxonomic scope" value="Eukaryota"/>
</dbReference>
<feature type="domain" description="Protein kinase" evidence="12">
    <location>
        <begin position="534"/>
        <end position="811"/>
    </location>
</feature>
<evidence type="ECO:0000259" key="12">
    <source>
        <dbReference type="PROSITE" id="PS50011"/>
    </source>
</evidence>
<dbReference type="Gene3D" id="3.30.200.20">
    <property type="entry name" value="Phosphorylase Kinase, domain 1"/>
    <property type="match status" value="1"/>
</dbReference>
<dbReference type="InterPro" id="IPR001611">
    <property type="entry name" value="Leu-rich_rpt"/>
</dbReference>
<evidence type="ECO:0000256" key="8">
    <source>
        <dbReference type="ARBA" id="ARBA00023136"/>
    </source>
</evidence>
<dbReference type="Pfam" id="PF07714">
    <property type="entry name" value="PK_Tyr_Ser-Thr"/>
    <property type="match status" value="1"/>
</dbReference>
<dbReference type="SUPFAM" id="SSF52058">
    <property type="entry name" value="L domain-like"/>
    <property type="match status" value="1"/>
</dbReference>
<keyword evidence="5" id="KW-0732">Signal</keyword>
<dbReference type="FunFam" id="3.80.10.10:FF:000129">
    <property type="entry name" value="Leucine-rich repeat receptor-like kinase"/>
    <property type="match status" value="1"/>
</dbReference>
<evidence type="ECO:0000256" key="10">
    <source>
        <dbReference type="ARBA" id="ARBA00048679"/>
    </source>
</evidence>
<dbReference type="InterPro" id="IPR000719">
    <property type="entry name" value="Prot_kinase_dom"/>
</dbReference>
<protein>
    <recommendedName>
        <fullName evidence="2">non-specific serine/threonine protein kinase</fullName>
        <ecNumber evidence="2">2.7.11.1</ecNumber>
    </recommendedName>
</protein>
<keyword evidence="8" id="KW-0472">Membrane</keyword>
<organism evidence="13 14">
    <name type="scientific">Setaria italica</name>
    <name type="common">Foxtail millet</name>
    <name type="synonym">Panicum italicum</name>
    <dbReference type="NCBI Taxonomy" id="4555"/>
    <lineage>
        <taxon>Eukaryota</taxon>
        <taxon>Viridiplantae</taxon>
        <taxon>Streptophyta</taxon>
        <taxon>Embryophyta</taxon>
        <taxon>Tracheophyta</taxon>
        <taxon>Spermatophyta</taxon>
        <taxon>Magnoliopsida</taxon>
        <taxon>Liliopsida</taxon>
        <taxon>Poales</taxon>
        <taxon>Poaceae</taxon>
        <taxon>PACMAD clade</taxon>
        <taxon>Panicoideae</taxon>
        <taxon>Panicodae</taxon>
        <taxon>Paniceae</taxon>
        <taxon>Cenchrinae</taxon>
        <taxon>Setaria</taxon>
    </lineage>
</organism>
<dbReference type="Gene3D" id="3.80.10.10">
    <property type="entry name" value="Ribonuclease Inhibitor"/>
    <property type="match status" value="1"/>
</dbReference>
<dbReference type="InterPro" id="IPR001245">
    <property type="entry name" value="Ser-Thr/Tyr_kinase_cat_dom"/>
</dbReference>
<dbReference type="HOGENOM" id="CLU_000288_41_1_1"/>
<reference evidence="13" key="2">
    <citation type="submission" date="2018-08" db="UniProtKB">
        <authorList>
            <consortium name="EnsemblPlants"/>
        </authorList>
    </citation>
    <scope>IDENTIFICATION</scope>
    <source>
        <strain evidence="13">Yugu1</strain>
    </source>
</reference>
<keyword evidence="6" id="KW-0677">Repeat</keyword>
<dbReference type="Pfam" id="PF12819">
    <property type="entry name" value="Malectin_like"/>
    <property type="match status" value="1"/>
</dbReference>
<comment type="subcellular location">
    <subcellularLocation>
        <location evidence="1">Membrane</location>
        <topology evidence="1">Single-pass membrane protein</topology>
    </subcellularLocation>
</comment>
<dbReference type="GO" id="GO:0016020">
    <property type="term" value="C:membrane"/>
    <property type="evidence" value="ECO:0007669"/>
    <property type="project" value="UniProtKB-SubCell"/>
</dbReference>
<evidence type="ECO:0000256" key="2">
    <source>
        <dbReference type="ARBA" id="ARBA00012513"/>
    </source>
</evidence>
<keyword evidence="3" id="KW-0433">Leucine-rich repeat</keyword>
<dbReference type="Gene3D" id="1.10.510.10">
    <property type="entry name" value="Transferase(Phosphotransferase) domain 1"/>
    <property type="match status" value="1"/>
</dbReference>
<dbReference type="SUPFAM" id="SSF56112">
    <property type="entry name" value="Protein kinase-like (PK-like)"/>
    <property type="match status" value="1"/>
</dbReference>
<dbReference type="PRINTS" id="PR00019">
    <property type="entry name" value="LEURICHRPT"/>
</dbReference>
<dbReference type="GO" id="GO:0005524">
    <property type="term" value="F:ATP binding"/>
    <property type="evidence" value="ECO:0007669"/>
    <property type="project" value="InterPro"/>
</dbReference>
<dbReference type="Gramene" id="KQK95936">
    <property type="protein sequence ID" value="KQK95936"/>
    <property type="gene ID" value="SETIT_025976mg"/>
</dbReference>
<evidence type="ECO:0000256" key="9">
    <source>
        <dbReference type="ARBA" id="ARBA00047899"/>
    </source>
</evidence>
<dbReference type="EC" id="2.7.11.1" evidence="2"/>
<name>K3ZHC4_SETIT</name>
<evidence type="ECO:0000256" key="7">
    <source>
        <dbReference type="ARBA" id="ARBA00022989"/>
    </source>
</evidence>
<dbReference type="PROSITE" id="PS00108">
    <property type="entry name" value="PROTEIN_KINASE_ST"/>
    <property type="match status" value="1"/>
</dbReference>
<proteinExistence type="predicted"/>
<evidence type="ECO:0000256" key="1">
    <source>
        <dbReference type="ARBA" id="ARBA00004167"/>
    </source>
</evidence>
<dbReference type="InterPro" id="IPR011009">
    <property type="entry name" value="Kinase-like_dom_sf"/>
</dbReference>
<dbReference type="EMBL" id="AGNK02005255">
    <property type="status" value="NOT_ANNOTATED_CDS"/>
    <property type="molecule type" value="Genomic_DNA"/>
</dbReference>
<evidence type="ECO:0000313" key="13">
    <source>
        <dbReference type="EnsemblPlants" id="KQK95936"/>
    </source>
</evidence>
<evidence type="ECO:0000256" key="5">
    <source>
        <dbReference type="ARBA" id="ARBA00022729"/>
    </source>
</evidence>
<dbReference type="InParanoid" id="K3ZHC4"/>
<evidence type="ECO:0000256" key="4">
    <source>
        <dbReference type="ARBA" id="ARBA00022692"/>
    </source>
</evidence>
<comment type="catalytic activity">
    <reaction evidence="10">
        <text>L-seryl-[protein] + ATP = O-phospho-L-seryl-[protein] + ADP + H(+)</text>
        <dbReference type="Rhea" id="RHEA:17989"/>
        <dbReference type="Rhea" id="RHEA-COMP:9863"/>
        <dbReference type="Rhea" id="RHEA-COMP:11604"/>
        <dbReference type="ChEBI" id="CHEBI:15378"/>
        <dbReference type="ChEBI" id="CHEBI:29999"/>
        <dbReference type="ChEBI" id="CHEBI:30616"/>
        <dbReference type="ChEBI" id="CHEBI:83421"/>
        <dbReference type="ChEBI" id="CHEBI:456216"/>
        <dbReference type="EC" id="2.7.11.1"/>
    </reaction>
</comment>
<dbReference type="EnsemblPlants" id="KQK95936">
    <property type="protein sequence ID" value="KQK95936"/>
    <property type="gene ID" value="SETIT_025976mg"/>
</dbReference>
<dbReference type="OMA" id="ELSRITW"/>
<dbReference type="Proteomes" id="UP000004995">
    <property type="component" value="Unassembled WGS sequence"/>
</dbReference>
<reference evidence="14" key="1">
    <citation type="journal article" date="2012" name="Nat. Biotechnol.">
        <title>Reference genome sequence of the model plant Setaria.</title>
        <authorList>
            <person name="Bennetzen J.L."/>
            <person name="Schmutz J."/>
            <person name="Wang H."/>
            <person name="Percifield R."/>
            <person name="Hawkins J."/>
            <person name="Pontaroli A.C."/>
            <person name="Estep M."/>
            <person name="Feng L."/>
            <person name="Vaughn J.N."/>
            <person name="Grimwood J."/>
            <person name="Jenkins J."/>
            <person name="Barry K."/>
            <person name="Lindquist E."/>
            <person name="Hellsten U."/>
            <person name="Deshpande S."/>
            <person name="Wang X."/>
            <person name="Wu X."/>
            <person name="Mitros T."/>
            <person name="Triplett J."/>
            <person name="Yang X."/>
            <person name="Ye C.Y."/>
            <person name="Mauro-Herrera M."/>
            <person name="Wang L."/>
            <person name="Li P."/>
            <person name="Sharma M."/>
            <person name="Sharma R."/>
            <person name="Ronald P.C."/>
            <person name="Panaud O."/>
            <person name="Kellogg E.A."/>
            <person name="Brutnell T.P."/>
            <person name="Doust A.N."/>
            <person name="Tuskan G.A."/>
            <person name="Rokhsar D."/>
            <person name="Devos K.M."/>
        </authorList>
    </citation>
    <scope>NUCLEOTIDE SEQUENCE [LARGE SCALE GENOMIC DNA]</scope>
    <source>
        <strain evidence="14">cv. Yugu1</strain>
    </source>
</reference>
<dbReference type="SMART" id="SM00220">
    <property type="entry name" value="S_TKc"/>
    <property type="match status" value="1"/>
</dbReference>
<sequence length="847" mass="93461">MSRDAAAAHRLLEIEPPPVWTLRREESFLATVRACCCFDRLIGFISIDCGYTTTPKYTDDRTGITYVSDDGFTDSGLIHSVNREENMQPDVALRYSTVRSFPNGTRNCYTLQSLTPGGKYYVRAAFGYGNYDALGMPPTFDLYLGVNYWTTVSIINSSTAYIFEIVAVSPANYLQVCFVNKGLGTPFISGLDLRSLQENLYPYSTATQSLVLLSFFRDTVGFGPNRYHFGTDYRHIRYPNDTYDRIWQKYEDVPTWTILSDTINGIVNNSPNDTYGAPSAVMRSVSTPVNASTMDLWWSSDSSMNVDANTKFLVVLYFAELETLREDAFREFSVILDNNITLVSAFRPEQMLTTVFTGIVQGTGSHAISLVATPNSKPPLISAMEIYLMRPLNGSATYAGDAIAMMTIQTNYSIKRNWEGDPCSPVAFAWDGLNCTYNTSGSSRIIALYLSSNGLNGEIVPSFGQLASLQHLDLSHNNLSGSIPNFLGQLTSLTFLDLSSNNLSGPIPTSLLQKSQDGSLTLSFRYEQLVLMTENFRNKISEGGFGSVYAGKLEDQTPVAVKIRSQDSSQGDKEFLAEIKHLAIGRHRNVVTLFGYCKDEKHLGLVYEYMAGGNLEQRLIAGSRGQEAPLTWSQRLKIAVDSASGLHYLHSAFNTPLIHRDVKATNILLTEKLDAKISDFGMARALTSETRTHTVTTTLTGTEGYLRAGELRGKTDVYSFGIVLLVLITNRPACSVVDNKHTNIADWVRASLGHGRSRGQDVARVIDQRIRDHCDLNSVWKVVELALRCAQREEAHARPTMTEVVATLEALQREVVASAAGTSSSSAMAEDLQPADAVDQVQLTGAQ</sequence>
<dbReference type="PANTHER" id="PTHR45631">
    <property type="entry name" value="OS07G0107800 PROTEIN-RELATED"/>
    <property type="match status" value="1"/>
</dbReference>
<dbReference type="AlphaFoldDB" id="K3ZHC4"/>
<dbReference type="Pfam" id="PF13855">
    <property type="entry name" value="LRR_8"/>
    <property type="match status" value="1"/>
</dbReference>
<evidence type="ECO:0000256" key="11">
    <source>
        <dbReference type="SAM" id="MobiDB-lite"/>
    </source>
</evidence>
<keyword evidence="4" id="KW-0812">Transmembrane</keyword>
<dbReference type="PROSITE" id="PS51450">
    <property type="entry name" value="LRR"/>
    <property type="match status" value="1"/>
</dbReference>
<dbReference type="InterPro" id="IPR008271">
    <property type="entry name" value="Ser/Thr_kinase_AS"/>
</dbReference>
<dbReference type="InterPro" id="IPR024788">
    <property type="entry name" value="Malectin-like_Carb-bd_dom"/>
</dbReference>
<dbReference type="InterPro" id="IPR032675">
    <property type="entry name" value="LRR_dom_sf"/>
</dbReference>
<keyword evidence="14" id="KW-1185">Reference proteome</keyword>
<dbReference type="PANTHER" id="PTHR45631:SF182">
    <property type="entry name" value="OS05G0246600 PROTEIN"/>
    <property type="match status" value="1"/>
</dbReference>